<dbReference type="InterPro" id="IPR036047">
    <property type="entry name" value="F-box-like_dom_sf"/>
</dbReference>
<reference evidence="2" key="1">
    <citation type="submission" date="2020-07" db="EMBL/GenBank/DDBJ databases">
        <title>Genome sequence and genetic diversity analysis of an under-domesticated orphan crop, white fonio (Digitaria exilis).</title>
        <authorList>
            <person name="Bennetzen J.L."/>
            <person name="Chen S."/>
            <person name="Ma X."/>
            <person name="Wang X."/>
            <person name="Yssel A.E.J."/>
            <person name="Chaluvadi S.R."/>
            <person name="Johnson M."/>
            <person name="Gangashetty P."/>
            <person name="Hamidou F."/>
            <person name="Sanogo M.D."/>
            <person name="Zwaenepoel A."/>
            <person name="Wallace J."/>
            <person name="Van De Peer Y."/>
            <person name="Van Deynze A."/>
        </authorList>
    </citation>
    <scope>NUCLEOTIDE SEQUENCE</scope>
    <source>
        <tissue evidence="2">Leaves</tissue>
    </source>
</reference>
<dbReference type="Proteomes" id="UP000636709">
    <property type="component" value="Unassembled WGS sequence"/>
</dbReference>
<dbReference type="PANTHER" id="PTHR39741:SF2">
    <property type="entry name" value="F-BOX DOMAIN-CONTAINING PROTEIN"/>
    <property type="match status" value="1"/>
</dbReference>
<feature type="domain" description="F-box" evidence="1">
    <location>
        <begin position="22"/>
        <end position="46"/>
    </location>
</feature>
<organism evidence="2 3">
    <name type="scientific">Digitaria exilis</name>
    <dbReference type="NCBI Taxonomy" id="1010633"/>
    <lineage>
        <taxon>Eukaryota</taxon>
        <taxon>Viridiplantae</taxon>
        <taxon>Streptophyta</taxon>
        <taxon>Embryophyta</taxon>
        <taxon>Tracheophyta</taxon>
        <taxon>Spermatophyta</taxon>
        <taxon>Magnoliopsida</taxon>
        <taxon>Liliopsida</taxon>
        <taxon>Poales</taxon>
        <taxon>Poaceae</taxon>
        <taxon>PACMAD clade</taxon>
        <taxon>Panicoideae</taxon>
        <taxon>Panicodae</taxon>
        <taxon>Paniceae</taxon>
        <taxon>Anthephorinae</taxon>
        <taxon>Digitaria</taxon>
    </lineage>
</organism>
<comment type="caution">
    <text evidence="2">The sequence shown here is derived from an EMBL/GenBank/DDBJ whole genome shotgun (WGS) entry which is preliminary data.</text>
</comment>
<sequence length="329" mass="36925">MAVEDGRGWDFLNWLGHDTSACIFHRLDDPADLARAAAVSRSWRQFGTLRPDPPNFIANEFCKSVCLRICPEVARFTSAVEVSKSPPGPGADTSGSSHDAERCHRIYSNLCGALVSSKPSVNCILDCIGASSTDRFPAERMENTLDPREMVDYRPSYWSSGGQNDPDVPESLTYRLHSDLCIVDEIKVRPYQGNISDCSVFLLRRAAYFSSKMVRFRFGHSKLYAGLDWGSNQRVIADENYVWTYTSPDFPMRQENVLQSFKLPRPVLCIGGVVKIELLGRTQKAIDDMYYICVCHAQVMGRSLSPVFMVDISDSADYTILKYLPSARN</sequence>
<gene>
    <name evidence="2" type="ORF">HU200_057583</name>
</gene>
<dbReference type="PANTHER" id="PTHR39741">
    <property type="entry name" value="F-BOX DOMAIN CONTAINING PROTEIN, EXPRESSED"/>
    <property type="match status" value="1"/>
</dbReference>
<evidence type="ECO:0000313" key="2">
    <source>
        <dbReference type="EMBL" id="KAF8660560.1"/>
    </source>
</evidence>
<keyword evidence="3" id="KW-1185">Reference proteome</keyword>
<dbReference type="AlphaFoldDB" id="A0A835DZU4"/>
<dbReference type="InterPro" id="IPR001810">
    <property type="entry name" value="F-box_dom"/>
</dbReference>
<dbReference type="InterPro" id="IPR055336">
    <property type="entry name" value="At4g00755-like"/>
</dbReference>
<proteinExistence type="predicted"/>
<accession>A0A835DZU4</accession>
<name>A0A835DZU4_9POAL</name>
<protein>
    <recommendedName>
        <fullName evidence="1">F-box domain-containing protein</fullName>
    </recommendedName>
</protein>
<dbReference type="SUPFAM" id="SSF81383">
    <property type="entry name" value="F-box domain"/>
    <property type="match status" value="1"/>
</dbReference>
<dbReference type="Gene3D" id="1.20.1280.50">
    <property type="match status" value="1"/>
</dbReference>
<evidence type="ECO:0000313" key="3">
    <source>
        <dbReference type="Proteomes" id="UP000636709"/>
    </source>
</evidence>
<evidence type="ECO:0000259" key="1">
    <source>
        <dbReference type="Pfam" id="PF12937"/>
    </source>
</evidence>
<dbReference type="OrthoDB" id="63379at2759"/>
<dbReference type="EMBL" id="JACEFO010002437">
    <property type="protein sequence ID" value="KAF8660560.1"/>
    <property type="molecule type" value="Genomic_DNA"/>
</dbReference>
<dbReference type="Pfam" id="PF12937">
    <property type="entry name" value="F-box-like"/>
    <property type="match status" value="1"/>
</dbReference>